<evidence type="ECO:0000256" key="1">
    <source>
        <dbReference type="SAM" id="MobiDB-lite"/>
    </source>
</evidence>
<organism evidence="2 3">
    <name type="scientific">Cinchona calisaya</name>
    <dbReference type="NCBI Taxonomy" id="153742"/>
    <lineage>
        <taxon>Eukaryota</taxon>
        <taxon>Viridiplantae</taxon>
        <taxon>Streptophyta</taxon>
        <taxon>Embryophyta</taxon>
        <taxon>Tracheophyta</taxon>
        <taxon>Spermatophyta</taxon>
        <taxon>Magnoliopsida</taxon>
        <taxon>eudicotyledons</taxon>
        <taxon>Gunneridae</taxon>
        <taxon>Pentapetalae</taxon>
        <taxon>asterids</taxon>
        <taxon>lamiids</taxon>
        <taxon>Gentianales</taxon>
        <taxon>Rubiaceae</taxon>
        <taxon>Cinchonoideae</taxon>
        <taxon>Cinchoneae</taxon>
        <taxon>Cinchona</taxon>
    </lineage>
</organism>
<protein>
    <submittedName>
        <fullName evidence="2">Uncharacterized protein</fullName>
    </submittedName>
</protein>
<dbReference type="EMBL" id="JBJUIK010000015">
    <property type="protein sequence ID" value="KAL3502519.1"/>
    <property type="molecule type" value="Genomic_DNA"/>
</dbReference>
<evidence type="ECO:0000313" key="3">
    <source>
        <dbReference type="Proteomes" id="UP001630127"/>
    </source>
</evidence>
<accession>A0ABD2Y973</accession>
<evidence type="ECO:0000313" key="2">
    <source>
        <dbReference type="EMBL" id="KAL3502519.1"/>
    </source>
</evidence>
<comment type="caution">
    <text evidence="2">The sequence shown here is derived from an EMBL/GenBank/DDBJ whole genome shotgun (WGS) entry which is preliminary data.</text>
</comment>
<name>A0ABD2Y973_9GENT</name>
<reference evidence="2 3" key="1">
    <citation type="submission" date="2024-11" db="EMBL/GenBank/DDBJ databases">
        <title>A near-complete genome assembly of Cinchona calisaya.</title>
        <authorList>
            <person name="Lian D.C."/>
            <person name="Zhao X.W."/>
            <person name="Wei L."/>
        </authorList>
    </citation>
    <scope>NUCLEOTIDE SEQUENCE [LARGE SCALE GENOMIC DNA]</scope>
    <source>
        <tissue evidence="2">Nenye</tissue>
    </source>
</reference>
<keyword evidence="3" id="KW-1185">Reference proteome</keyword>
<feature type="region of interest" description="Disordered" evidence="1">
    <location>
        <begin position="84"/>
        <end position="103"/>
    </location>
</feature>
<sequence length="153" mass="16639">MVGNDVNSTPIMALILRLGFFRLSIQEKTMAIATITGKGSMASLNLSARAANLIVRAKESLSNVTNVQTPFTHNTSSPVLASFKESHPVQTSPPQSGGCLQDSQSVQTPTTQLIVRAQHGLSNVTMGKTPTSILPARLYQFMKLDLPRQQFQW</sequence>
<dbReference type="Proteomes" id="UP001630127">
    <property type="component" value="Unassembled WGS sequence"/>
</dbReference>
<proteinExistence type="predicted"/>
<gene>
    <name evidence="2" type="ORF">ACH5RR_036968</name>
</gene>
<dbReference type="AlphaFoldDB" id="A0ABD2Y973"/>